<evidence type="ECO:0000313" key="1">
    <source>
        <dbReference type="EMBL" id="PQJ30415.1"/>
    </source>
</evidence>
<accession>A0A2S7U5X1</accession>
<dbReference type="Pfam" id="PF06945">
    <property type="entry name" value="DUF1289"/>
    <property type="match status" value="1"/>
</dbReference>
<reference evidence="1 2" key="1">
    <citation type="submission" date="2016-12" db="EMBL/GenBank/DDBJ databases">
        <title>Study of bacterial adaptation to deep sea.</title>
        <authorList>
            <person name="Song J."/>
            <person name="Yoshizawa S."/>
            <person name="Kogure K."/>
        </authorList>
    </citation>
    <scope>NUCLEOTIDE SEQUENCE [LARGE SCALE GENOMIC DNA]</scope>
    <source>
        <strain evidence="1 2">SAORIC-165</strain>
    </source>
</reference>
<dbReference type="Proteomes" id="UP000239907">
    <property type="component" value="Unassembled WGS sequence"/>
</dbReference>
<dbReference type="InterPro" id="IPR010710">
    <property type="entry name" value="DUF1289"/>
</dbReference>
<dbReference type="AlphaFoldDB" id="A0A2S7U5X1"/>
<comment type="caution">
    <text evidence="1">The sequence shown here is derived from an EMBL/GenBank/DDBJ whole genome shotgun (WGS) entry which is preliminary data.</text>
</comment>
<protein>
    <recommendedName>
        <fullName evidence="3">DUF1289 domain-containing protein</fullName>
    </recommendedName>
</protein>
<dbReference type="PANTHER" id="PTHR35175:SF2">
    <property type="entry name" value="DUF1289 DOMAIN-CONTAINING PROTEIN"/>
    <property type="match status" value="1"/>
</dbReference>
<organism evidence="1 2">
    <name type="scientific">Rubritalea profundi</name>
    <dbReference type="NCBI Taxonomy" id="1658618"/>
    <lineage>
        <taxon>Bacteria</taxon>
        <taxon>Pseudomonadati</taxon>
        <taxon>Verrucomicrobiota</taxon>
        <taxon>Verrucomicrobiia</taxon>
        <taxon>Verrucomicrobiales</taxon>
        <taxon>Rubritaleaceae</taxon>
        <taxon>Rubritalea</taxon>
    </lineage>
</organism>
<evidence type="ECO:0000313" key="2">
    <source>
        <dbReference type="Proteomes" id="UP000239907"/>
    </source>
</evidence>
<dbReference type="OrthoDB" id="9811423at2"/>
<gene>
    <name evidence="1" type="ORF">BSZ32_17530</name>
</gene>
<name>A0A2S7U5X1_9BACT</name>
<evidence type="ECO:0008006" key="3">
    <source>
        <dbReference type="Google" id="ProtNLM"/>
    </source>
</evidence>
<proteinExistence type="predicted"/>
<keyword evidence="2" id="KW-1185">Reference proteome</keyword>
<dbReference type="PANTHER" id="PTHR35175">
    <property type="entry name" value="DUF1289 DOMAIN-CONTAINING PROTEIN"/>
    <property type="match status" value="1"/>
</dbReference>
<sequence>MIDNQNMTMSPCSNNCNLGDDQICLGCHRSIDEIIDWSNMGTDQKMKILERCNASASLNENDTRAILG</sequence>
<dbReference type="EMBL" id="MQWA01000001">
    <property type="protein sequence ID" value="PQJ30415.1"/>
    <property type="molecule type" value="Genomic_DNA"/>
</dbReference>